<dbReference type="EMBL" id="NAJL01000037">
    <property type="protein sequence ID" value="TKA25239.1"/>
    <property type="molecule type" value="Genomic_DNA"/>
</dbReference>
<reference evidence="3 4" key="1">
    <citation type="submission" date="2017-03" db="EMBL/GenBank/DDBJ databases">
        <title>Genomes of endolithic fungi from Antarctica.</title>
        <authorList>
            <person name="Coleine C."/>
            <person name="Masonjones S."/>
            <person name="Stajich J.E."/>
        </authorList>
    </citation>
    <scope>NUCLEOTIDE SEQUENCE [LARGE SCALE GENOMIC DNA]</scope>
    <source>
        <strain evidence="3 4">CCFEE 6315</strain>
    </source>
</reference>
<evidence type="ECO:0000313" key="4">
    <source>
        <dbReference type="Proteomes" id="UP000308549"/>
    </source>
</evidence>
<keyword evidence="2" id="KW-0812">Transmembrane</keyword>
<evidence type="ECO:0000256" key="1">
    <source>
        <dbReference type="SAM" id="MobiDB-lite"/>
    </source>
</evidence>
<comment type="caution">
    <text evidence="3">The sequence shown here is derived from an EMBL/GenBank/DDBJ whole genome shotgun (WGS) entry which is preliminary data.</text>
</comment>
<keyword evidence="4" id="KW-1185">Reference proteome</keyword>
<keyword evidence="2" id="KW-1133">Transmembrane helix</keyword>
<proteinExistence type="predicted"/>
<feature type="region of interest" description="Disordered" evidence="1">
    <location>
        <begin position="37"/>
        <end position="67"/>
    </location>
</feature>
<organism evidence="3 4">
    <name type="scientific">Salinomyces thailandicus</name>
    <dbReference type="NCBI Taxonomy" id="706561"/>
    <lineage>
        <taxon>Eukaryota</taxon>
        <taxon>Fungi</taxon>
        <taxon>Dikarya</taxon>
        <taxon>Ascomycota</taxon>
        <taxon>Pezizomycotina</taxon>
        <taxon>Dothideomycetes</taxon>
        <taxon>Dothideomycetidae</taxon>
        <taxon>Mycosphaerellales</taxon>
        <taxon>Teratosphaeriaceae</taxon>
        <taxon>Salinomyces</taxon>
    </lineage>
</organism>
<gene>
    <name evidence="3" type="ORF">B0A50_05937</name>
</gene>
<evidence type="ECO:0000256" key="2">
    <source>
        <dbReference type="SAM" id="Phobius"/>
    </source>
</evidence>
<accession>A0A4V5N3W2</accession>
<dbReference type="AlphaFoldDB" id="A0A4V5N3W2"/>
<name>A0A4V5N3W2_9PEZI</name>
<sequence length="123" mass="13558">MADDSLKLGLGLGLGLGIPLVAAVIVALWLLSQRRRKNRVAMDEGSQGEPLRDWKQQQSPISADTHPTPTEVYAHVAEGKQSELGGQDVTELPSEHMVFEAPRQHERVELEGDPLERSRSGKR</sequence>
<protein>
    <submittedName>
        <fullName evidence="3">Uncharacterized protein</fullName>
    </submittedName>
</protein>
<feature type="region of interest" description="Disordered" evidence="1">
    <location>
        <begin position="102"/>
        <end position="123"/>
    </location>
</feature>
<evidence type="ECO:0000313" key="3">
    <source>
        <dbReference type="EMBL" id="TKA25239.1"/>
    </source>
</evidence>
<dbReference type="Proteomes" id="UP000308549">
    <property type="component" value="Unassembled WGS sequence"/>
</dbReference>
<keyword evidence="2" id="KW-0472">Membrane</keyword>
<feature type="compositionally biased region" description="Polar residues" evidence="1">
    <location>
        <begin position="56"/>
        <end position="67"/>
    </location>
</feature>
<feature type="transmembrane region" description="Helical" evidence="2">
    <location>
        <begin position="12"/>
        <end position="32"/>
    </location>
</feature>